<dbReference type="InterPro" id="IPR032382">
    <property type="entry name" value="AltA1"/>
</dbReference>
<keyword evidence="4" id="KW-1015">Disulfide bond</keyword>
<evidence type="ECO:0000256" key="5">
    <source>
        <dbReference type="SAM" id="SignalP"/>
    </source>
</evidence>
<evidence type="ECO:0000256" key="4">
    <source>
        <dbReference type="ARBA" id="ARBA00023157"/>
    </source>
</evidence>
<keyword evidence="2" id="KW-0964">Secreted</keyword>
<accession>A0A9P4K6P5</accession>
<dbReference type="Pfam" id="PF16541">
    <property type="entry name" value="AltA1"/>
    <property type="match status" value="1"/>
</dbReference>
<evidence type="ECO:0000256" key="1">
    <source>
        <dbReference type="ARBA" id="ARBA00004613"/>
    </source>
</evidence>
<evidence type="ECO:0000313" key="7">
    <source>
        <dbReference type="EMBL" id="KAF2263086.1"/>
    </source>
</evidence>
<feature type="chain" id="PRO_5040465453" description="AA1-like domain-containing protein" evidence="5">
    <location>
        <begin position="20"/>
        <end position="172"/>
    </location>
</feature>
<evidence type="ECO:0000256" key="3">
    <source>
        <dbReference type="ARBA" id="ARBA00022729"/>
    </source>
</evidence>
<sequence length="172" mass="19119">MRASQILSFFPILAPLTLAAPPLTTLTLSDINYSSNKIYSTPAHLATYGGYIDFNVSNSNPAVSYVAHCSARGLHLNDFFYGELVYNCEVPDGVQSVTNFTYSTPGYRFTVNQTWVEDGKTYLAMGAGKADLNCERTEWTNDDWEMGQIYYTENVECETGSLTIVPNVTWSC</sequence>
<dbReference type="OrthoDB" id="3539798at2759"/>
<dbReference type="Proteomes" id="UP000800093">
    <property type="component" value="Unassembled WGS sequence"/>
</dbReference>
<gene>
    <name evidence="7" type="ORF">CC78DRAFT_534352</name>
</gene>
<evidence type="ECO:0000256" key="2">
    <source>
        <dbReference type="ARBA" id="ARBA00022525"/>
    </source>
</evidence>
<name>A0A9P4K6P5_9PLEO</name>
<comment type="subcellular location">
    <subcellularLocation>
        <location evidence="1">Secreted</location>
    </subcellularLocation>
</comment>
<dbReference type="AlphaFoldDB" id="A0A9P4K6P5"/>
<comment type="caution">
    <text evidence="7">The sequence shown here is derived from an EMBL/GenBank/DDBJ whole genome shotgun (WGS) entry which is preliminary data.</text>
</comment>
<keyword evidence="3 5" id="KW-0732">Signal</keyword>
<keyword evidence="8" id="KW-1185">Reference proteome</keyword>
<feature type="signal peptide" evidence="5">
    <location>
        <begin position="1"/>
        <end position="19"/>
    </location>
</feature>
<evidence type="ECO:0000313" key="8">
    <source>
        <dbReference type="Proteomes" id="UP000800093"/>
    </source>
</evidence>
<reference evidence="8" key="1">
    <citation type="journal article" date="2020" name="Stud. Mycol.">
        <title>101 Dothideomycetes genomes: A test case for predicting lifestyles and emergence of pathogens.</title>
        <authorList>
            <person name="Haridas S."/>
            <person name="Albert R."/>
            <person name="Binder M."/>
            <person name="Bloem J."/>
            <person name="LaButti K."/>
            <person name="Salamov A."/>
            <person name="Andreopoulos B."/>
            <person name="Baker S."/>
            <person name="Barry K."/>
            <person name="Bills G."/>
            <person name="Bluhm B."/>
            <person name="Cannon C."/>
            <person name="Castanera R."/>
            <person name="Culley D."/>
            <person name="Daum C."/>
            <person name="Ezra D."/>
            <person name="Gonzalez J."/>
            <person name="Henrissat B."/>
            <person name="Kuo A."/>
            <person name="Liang C."/>
            <person name="Lipzen A."/>
            <person name="Lutzoni F."/>
            <person name="Magnuson J."/>
            <person name="Mondo S."/>
            <person name="Nolan M."/>
            <person name="Ohm R."/>
            <person name="Pangilinan J."/>
            <person name="Park H.-J."/>
            <person name="Ramirez L."/>
            <person name="Alfaro M."/>
            <person name="Sun H."/>
            <person name="Tritt A."/>
            <person name="Yoshinaga Y."/>
            <person name="Zwiers L.-H."/>
            <person name="Turgeon B."/>
            <person name="Goodwin S."/>
            <person name="Spatafora J."/>
            <person name="Crous P."/>
            <person name="Grigoriev I."/>
        </authorList>
    </citation>
    <scope>NUCLEOTIDE SEQUENCE [LARGE SCALE GENOMIC DNA]</scope>
    <source>
        <strain evidence="8">CBS 304.66</strain>
    </source>
</reference>
<protein>
    <recommendedName>
        <fullName evidence="6">AA1-like domain-containing protein</fullName>
    </recommendedName>
</protein>
<proteinExistence type="predicted"/>
<dbReference type="GO" id="GO:0005576">
    <property type="term" value="C:extracellular region"/>
    <property type="evidence" value="ECO:0007669"/>
    <property type="project" value="UniProtKB-SubCell"/>
</dbReference>
<dbReference type="EMBL" id="ML986632">
    <property type="protein sequence ID" value="KAF2263086.1"/>
    <property type="molecule type" value="Genomic_DNA"/>
</dbReference>
<organism evidence="7 8">
    <name type="scientific">Lojkania enalia</name>
    <dbReference type="NCBI Taxonomy" id="147567"/>
    <lineage>
        <taxon>Eukaryota</taxon>
        <taxon>Fungi</taxon>
        <taxon>Dikarya</taxon>
        <taxon>Ascomycota</taxon>
        <taxon>Pezizomycotina</taxon>
        <taxon>Dothideomycetes</taxon>
        <taxon>Pleosporomycetidae</taxon>
        <taxon>Pleosporales</taxon>
        <taxon>Pleosporales incertae sedis</taxon>
        <taxon>Lojkania</taxon>
    </lineage>
</organism>
<evidence type="ECO:0000259" key="6">
    <source>
        <dbReference type="Pfam" id="PF16541"/>
    </source>
</evidence>
<feature type="domain" description="AA1-like" evidence="6">
    <location>
        <begin position="39"/>
        <end position="147"/>
    </location>
</feature>